<dbReference type="Gene3D" id="3.40.50.300">
    <property type="entry name" value="P-loop containing nucleotide triphosphate hydrolases"/>
    <property type="match status" value="1"/>
</dbReference>
<organism evidence="6 7">
    <name type="scientific">Faecalibacter macacae</name>
    <dbReference type="NCBI Taxonomy" id="1859289"/>
    <lineage>
        <taxon>Bacteria</taxon>
        <taxon>Pseudomonadati</taxon>
        <taxon>Bacteroidota</taxon>
        <taxon>Flavobacteriia</taxon>
        <taxon>Flavobacteriales</taxon>
        <taxon>Weeksellaceae</taxon>
        <taxon>Faecalibacter</taxon>
    </lineage>
</organism>
<keyword evidence="7" id="KW-1185">Reference proteome</keyword>
<dbReference type="InterPro" id="IPR016898">
    <property type="entry name" value="Polyphosphate_phosphotransfera"/>
</dbReference>
<dbReference type="EC" id="2.7.4.-" evidence="4"/>
<dbReference type="EMBL" id="RDOJ01000002">
    <property type="protein sequence ID" value="RLZ12284.1"/>
    <property type="molecule type" value="Genomic_DNA"/>
</dbReference>
<accession>A0A3L9MM66</accession>
<evidence type="ECO:0000256" key="4">
    <source>
        <dbReference type="RuleBase" id="RU369062"/>
    </source>
</evidence>
<dbReference type="InterPro" id="IPR022486">
    <property type="entry name" value="PPK2_PA0141"/>
</dbReference>
<name>A0A3L9MM66_9FLAO</name>
<evidence type="ECO:0000256" key="1">
    <source>
        <dbReference type="ARBA" id="ARBA00009924"/>
    </source>
</evidence>
<dbReference type="RefSeq" id="WP_121933497.1">
    <property type="nucleotide sequence ID" value="NZ_RDOJ01000002.1"/>
</dbReference>
<comment type="subunit">
    <text evidence="4">Homotetramer.</text>
</comment>
<reference evidence="6 7" key="1">
    <citation type="submission" date="2018-10" db="EMBL/GenBank/DDBJ databases">
        <authorList>
            <person name="Chen X."/>
        </authorList>
    </citation>
    <scope>NUCLEOTIDE SEQUENCE [LARGE SCALE GENOMIC DNA]</scope>
    <source>
        <strain evidence="6 7">YIM 102668</strain>
    </source>
</reference>
<evidence type="ECO:0000259" key="5">
    <source>
        <dbReference type="Pfam" id="PF03976"/>
    </source>
</evidence>
<evidence type="ECO:0000256" key="2">
    <source>
        <dbReference type="ARBA" id="ARBA00022679"/>
    </source>
</evidence>
<comment type="similarity">
    <text evidence="1 4">Belongs to the polyphosphate kinase 2 (PPK2) family. Class I subfamily.</text>
</comment>
<dbReference type="SUPFAM" id="SSF52540">
    <property type="entry name" value="P-loop containing nucleoside triphosphate hydrolases"/>
    <property type="match status" value="1"/>
</dbReference>
<comment type="caution">
    <text evidence="6">The sequence shown here is derived from an EMBL/GenBank/DDBJ whole genome shotgun (WGS) entry which is preliminary data.</text>
</comment>
<proteinExistence type="inferred from homology"/>
<comment type="function">
    <text evidence="4">Uses inorganic polyphosphate (polyP) as a donor to convert GDP to GTP or ADP to ATP.</text>
</comment>
<dbReference type="InterPro" id="IPR022488">
    <property type="entry name" value="PPK2-related"/>
</dbReference>
<dbReference type="Proteomes" id="UP000275348">
    <property type="component" value="Unassembled WGS sequence"/>
</dbReference>
<dbReference type="OrthoDB" id="9775224at2"/>
<dbReference type="AlphaFoldDB" id="A0A3L9MM66"/>
<dbReference type="PANTHER" id="PTHR34383:SF1">
    <property type="entry name" value="ADP-POLYPHOSPHATE PHOSPHOTRANSFERASE"/>
    <property type="match status" value="1"/>
</dbReference>
<gene>
    <name evidence="6" type="primary">ppk2</name>
    <name evidence="6" type="ORF">EAH69_01870</name>
</gene>
<dbReference type="PANTHER" id="PTHR34383">
    <property type="entry name" value="POLYPHOSPHATE:AMP PHOSPHOTRANSFERASE-RELATED"/>
    <property type="match status" value="1"/>
</dbReference>
<keyword evidence="3 4" id="KW-0418">Kinase</keyword>
<dbReference type="NCBIfam" id="TIGR03707">
    <property type="entry name" value="PPK2_P_aer"/>
    <property type="match status" value="1"/>
</dbReference>
<evidence type="ECO:0000313" key="7">
    <source>
        <dbReference type="Proteomes" id="UP000275348"/>
    </source>
</evidence>
<dbReference type="GO" id="GO:0006793">
    <property type="term" value="P:phosphorus metabolic process"/>
    <property type="evidence" value="ECO:0007669"/>
    <property type="project" value="InterPro"/>
</dbReference>
<dbReference type="PIRSF" id="PIRSF028756">
    <property type="entry name" value="PPK2_prd"/>
    <property type="match status" value="1"/>
</dbReference>
<protein>
    <recommendedName>
        <fullName evidence="4">ADP/GDP-polyphosphate phosphotransferase</fullName>
        <ecNumber evidence="4">2.7.4.-</ecNumber>
    </recommendedName>
    <alternativeName>
        <fullName evidence="4">Polyphosphate kinase PPK2</fullName>
    </alternativeName>
</protein>
<dbReference type="Pfam" id="PF03976">
    <property type="entry name" value="PPK2"/>
    <property type="match status" value="1"/>
</dbReference>
<evidence type="ECO:0000313" key="6">
    <source>
        <dbReference type="EMBL" id="RLZ12284.1"/>
    </source>
</evidence>
<feature type="domain" description="Polyphosphate kinase-2-related" evidence="5">
    <location>
        <begin position="37"/>
        <end position="255"/>
    </location>
</feature>
<dbReference type="InterPro" id="IPR027417">
    <property type="entry name" value="P-loop_NTPase"/>
</dbReference>
<sequence length="272" mass="32082">MAEFDLKDLETISNKQQVIDFLVEHDIIKEKKFRKQLEYDKLVAELQVELVRLQSYVVDNIKRVLVILEGRDAAGKGGTISRVTQNMNPKKYRVEALPKPTAIESGQWYFQRYFKKLPNEGEIVFFDRSWYNRAVVEPIFGFCTDEQYDKFMKQVNEVEHLLIEDGIEIIKIYLSISKEEQAARLEERRTDPLKQWKLGSLDKQAQEKWDDYTKYISLLFEKTGTKENPWIEIKTDSKKEARLAMMRYLLCNIKGFDPKGTTADDEVIIKYE</sequence>
<dbReference type="GO" id="GO:0008976">
    <property type="term" value="F:polyphosphate kinase activity"/>
    <property type="evidence" value="ECO:0007669"/>
    <property type="project" value="UniProtKB-UniRule"/>
</dbReference>
<keyword evidence="2 4" id="KW-0808">Transferase</keyword>
<evidence type="ECO:0000256" key="3">
    <source>
        <dbReference type="ARBA" id="ARBA00022777"/>
    </source>
</evidence>